<gene>
    <name evidence="1" type="ORF">C7B45_07155</name>
</gene>
<dbReference type="AlphaFoldDB" id="A0A2T2WJG2"/>
<comment type="caution">
    <text evidence="1">The sequence shown here is derived from an EMBL/GenBank/DDBJ whole genome shotgun (WGS) entry which is preliminary data.</text>
</comment>
<evidence type="ECO:0008006" key="3">
    <source>
        <dbReference type="Google" id="ProtNLM"/>
    </source>
</evidence>
<dbReference type="InterPro" id="IPR012334">
    <property type="entry name" value="Pectin_lyas_fold"/>
</dbReference>
<organism evidence="1 2">
    <name type="scientific">Sulfobacillus acidophilus</name>
    <dbReference type="NCBI Taxonomy" id="53633"/>
    <lineage>
        <taxon>Bacteria</taxon>
        <taxon>Bacillati</taxon>
        <taxon>Bacillota</taxon>
        <taxon>Clostridia</taxon>
        <taxon>Eubacteriales</taxon>
        <taxon>Clostridiales Family XVII. Incertae Sedis</taxon>
        <taxon>Sulfobacillus</taxon>
    </lineage>
</organism>
<evidence type="ECO:0000313" key="2">
    <source>
        <dbReference type="Proteomes" id="UP000241848"/>
    </source>
</evidence>
<dbReference type="Proteomes" id="UP000241848">
    <property type="component" value="Unassembled WGS sequence"/>
</dbReference>
<accession>A0A2T2WJG2</accession>
<dbReference type="EMBL" id="PXYV01000018">
    <property type="protein sequence ID" value="PSR22384.1"/>
    <property type="molecule type" value="Genomic_DNA"/>
</dbReference>
<dbReference type="Gene3D" id="2.160.20.10">
    <property type="entry name" value="Single-stranded right-handed beta-helix, Pectin lyase-like"/>
    <property type="match status" value="1"/>
</dbReference>
<protein>
    <recommendedName>
        <fullName evidence="3">Right handed beta helix domain-containing protein</fullName>
    </recommendedName>
</protein>
<dbReference type="SUPFAM" id="SSF51126">
    <property type="entry name" value="Pectin lyase-like"/>
    <property type="match status" value="1"/>
</dbReference>
<dbReference type="InterPro" id="IPR006626">
    <property type="entry name" value="PbH1"/>
</dbReference>
<name>A0A2T2WJG2_9FIRM</name>
<dbReference type="SMART" id="SM00710">
    <property type="entry name" value="PbH1"/>
    <property type="match status" value="8"/>
</dbReference>
<evidence type="ECO:0000313" key="1">
    <source>
        <dbReference type="EMBL" id="PSR22384.1"/>
    </source>
</evidence>
<proteinExistence type="predicted"/>
<dbReference type="InterPro" id="IPR011050">
    <property type="entry name" value="Pectin_lyase_fold/virulence"/>
</dbReference>
<reference evidence="1 2" key="1">
    <citation type="journal article" date="2014" name="BMC Genomics">
        <title>Comparison of environmental and isolate Sulfobacillus genomes reveals diverse carbon, sulfur, nitrogen, and hydrogen metabolisms.</title>
        <authorList>
            <person name="Justice N.B."/>
            <person name="Norman A."/>
            <person name="Brown C.T."/>
            <person name="Singh A."/>
            <person name="Thomas B.C."/>
            <person name="Banfield J.F."/>
        </authorList>
    </citation>
    <scope>NUCLEOTIDE SEQUENCE [LARGE SCALE GENOMIC DNA]</scope>
    <source>
        <strain evidence="1">AMDSBA3</strain>
    </source>
</reference>
<sequence>MLCFASVPGTAQGASRAAEPRIPVTAADFHFEPAGVAPQFGHLKIPNPQTPDGEPIDRDPACQLVFRSGPGVTSQTVNRAIQSMENTLTHAKIICLAGTFTGPIDVWGKYDPKLLTIEAAPGHQARLALGAVQPSAVNPNEYDGVAGAVSIVDSTDVQVRGLTITGYHYQGFAQTPAGIYVEVRGKGFGGTPSACFTHGAHACGNIYLIDNHIADIANTADEVSTVKRWCNSGNVDAFGIEAESYGKGPQEALQHVVIENNVIDHTRTGESETVAINGDVSDFLVFHNKIYDTDNIGIDTEGWYNGTSQANHGFVADNTIANVDTWNNTAYGVWSNQTHTCQPLQPNAGGIYDDGGAYIWINHNVVANTDQGISLDTENANRWTDHILVSHNVVWDSPGTRRGDPSFGPNPPGIPGRSTVAGHAYDAFYVDAFGSHARIYDVYAYDNSFNNSSRHFGGRRLRHSDVVDFGGLWKNVVLWDNTISGGGKTNPWVFALGIANHPITAVGTTINCTTYHNLSDVHHNFYLPTREFQTLLSWQTGNGYGWDAQSVINARPACAIAKP</sequence>